<evidence type="ECO:0000256" key="2">
    <source>
        <dbReference type="ARBA" id="ARBA00022448"/>
    </source>
</evidence>
<dbReference type="SUPFAM" id="SSF56935">
    <property type="entry name" value="Porins"/>
    <property type="match status" value="1"/>
</dbReference>
<keyword evidence="7" id="KW-0406">Ion transport</keyword>
<dbReference type="Proteomes" id="UP000253940">
    <property type="component" value="Chromosome"/>
</dbReference>
<feature type="domain" description="TonB-dependent receptor plug" evidence="16">
    <location>
        <begin position="122"/>
        <end position="223"/>
    </location>
</feature>
<keyword evidence="5 11" id="KW-0812">Transmembrane</keyword>
<keyword evidence="6" id="KW-0408">Iron</keyword>
<gene>
    <name evidence="17" type="ORF">HYN46_05480</name>
</gene>
<dbReference type="KEGG" id="mbah:HYN46_05480"/>
<dbReference type="InterPro" id="IPR000531">
    <property type="entry name" value="Beta-barrel_TonB"/>
</dbReference>
<dbReference type="PROSITE" id="PS52016">
    <property type="entry name" value="TONB_DEPENDENT_REC_3"/>
    <property type="match status" value="1"/>
</dbReference>
<protein>
    <recommendedName>
        <fullName evidence="19">TonB-dependent receptor</fullName>
    </recommendedName>
</protein>
<evidence type="ECO:0000313" key="18">
    <source>
        <dbReference type="Proteomes" id="UP000253940"/>
    </source>
</evidence>
<keyword evidence="3 11" id="KW-1134">Transmembrane beta strand</keyword>
<comment type="similarity">
    <text evidence="11 12">Belongs to the TonB-dependent receptor family.</text>
</comment>
<evidence type="ECO:0008006" key="19">
    <source>
        <dbReference type="Google" id="ProtNLM"/>
    </source>
</evidence>
<reference evidence="17 18" key="1">
    <citation type="submission" date="2018-07" db="EMBL/GenBank/DDBJ databases">
        <title>Genome sequencing of Moraxellaceae gen. HYN0046.</title>
        <authorList>
            <person name="Kim M."/>
            <person name="Yi H."/>
        </authorList>
    </citation>
    <scope>NUCLEOTIDE SEQUENCE [LARGE SCALE GENOMIC DNA]</scope>
    <source>
        <strain evidence="17 18">HYN0046</strain>
    </source>
</reference>
<evidence type="ECO:0000256" key="12">
    <source>
        <dbReference type="RuleBase" id="RU003357"/>
    </source>
</evidence>
<dbReference type="EMBL" id="CP031222">
    <property type="protein sequence ID" value="AXI02332.1"/>
    <property type="molecule type" value="Genomic_DNA"/>
</dbReference>
<evidence type="ECO:0000256" key="13">
    <source>
        <dbReference type="SAM" id="MobiDB-lite"/>
    </source>
</evidence>
<evidence type="ECO:0000256" key="11">
    <source>
        <dbReference type="PROSITE-ProRule" id="PRU01360"/>
    </source>
</evidence>
<dbReference type="Pfam" id="PF07715">
    <property type="entry name" value="Plug"/>
    <property type="match status" value="1"/>
</dbReference>
<name>A0A345P4X3_9GAMM</name>
<comment type="subcellular location">
    <subcellularLocation>
        <location evidence="1 11">Cell outer membrane</location>
        <topology evidence="1 11">Multi-pass membrane protein</topology>
    </subcellularLocation>
</comment>
<evidence type="ECO:0000256" key="9">
    <source>
        <dbReference type="ARBA" id="ARBA00023136"/>
    </source>
</evidence>
<evidence type="ECO:0000256" key="4">
    <source>
        <dbReference type="ARBA" id="ARBA00022496"/>
    </source>
</evidence>
<evidence type="ECO:0000259" key="16">
    <source>
        <dbReference type="Pfam" id="PF07715"/>
    </source>
</evidence>
<proteinExistence type="inferred from homology"/>
<keyword evidence="2 11" id="KW-0813">Transport</keyword>
<feature type="compositionally biased region" description="Polar residues" evidence="13">
    <location>
        <begin position="65"/>
        <end position="90"/>
    </location>
</feature>
<keyword evidence="4" id="KW-0410">Iron transport</keyword>
<evidence type="ECO:0000256" key="7">
    <source>
        <dbReference type="ARBA" id="ARBA00023065"/>
    </source>
</evidence>
<dbReference type="Gene3D" id="2.40.170.20">
    <property type="entry name" value="TonB-dependent receptor, beta-barrel domain"/>
    <property type="match status" value="1"/>
</dbReference>
<dbReference type="PANTHER" id="PTHR32552:SF81">
    <property type="entry name" value="TONB-DEPENDENT OUTER MEMBRANE RECEPTOR"/>
    <property type="match status" value="1"/>
</dbReference>
<evidence type="ECO:0000256" key="3">
    <source>
        <dbReference type="ARBA" id="ARBA00022452"/>
    </source>
</evidence>
<feature type="signal peptide" evidence="14">
    <location>
        <begin position="1"/>
        <end position="43"/>
    </location>
</feature>
<dbReference type="InterPro" id="IPR012910">
    <property type="entry name" value="Plug_dom"/>
</dbReference>
<feature type="domain" description="TonB-dependent receptor-like beta-barrel" evidence="15">
    <location>
        <begin position="362"/>
        <end position="901"/>
    </location>
</feature>
<evidence type="ECO:0000259" key="15">
    <source>
        <dbReference type="Pfam" id="PF00593"/>
    </source>
</evidence>
<keyword evidence="14" id="KW-0732">Signal</keyword>
<evidence type="ECO:0000256" key="14">
    <source>
        <dbReference type="SAM" id="SignalP"/>
    </source>
</evidence>
<evidence type="ECO:0000256" key="8">
    <source>
        <dbReference type="ARBA" id="ARBA00023077"/>
    </source>
</evidence>
<dbReference type="GO" id="GO:0009279">
    <property type="term" value="C:cell outer membrane"/>
    <property type="evidence" value="ECO:0007669"/>
    <property type="project" value="UniProtKB-SubCell"/>
</dbReference>
<dbReference type="InterPro" id="IPR039426">
    <property type="entry name" value="TonB-dep_rcpt-like"/>
</dbReference>
<dbReference type="GO" id="GO:0006826">
    <property type="term" value="P:iron ion transport"/>
    <property type="evidence" value="ECO:0007669"/>
    <property type="project" value="UniProtKB-KW"/>
</dbReference>
<sequence length="930" mass="101064">MNNYVNEFLLEKSKKVSLFSYKPITLAVLAILFQLSASQMSFAADDSVIADLKSQIEQLKKELAASQQKNNPQTDLAASNTNVLASSPDQQVKKDEEEAKKIDGVVVTGKRQRKQKVLLDNLKDVPKSVSIVSGEELDRLGANNITEVLRRVGNVNFNYGNPRTGSLTLRGITTGSSDQIDPTIGTVLDGVSLGYTPLVNGYVFTDIDTVDVTRGPQGTQGGKPSNIGRITFNTKAPTFTPEANFALTYGEWNRLITSAVVGGPVIDDLLAWRGTFQREQGDGAYGNTFPDLKGRASYQNVDRTFGRVQFLLTPTDDFTAKLSLENQPKGSEFVNGLTVKHAEPTVFSDGVARPVASVDTTYKKYLRPWFNNDPTLWNTARDYYNNPVDVDNNGAIITGSKGATLNLNWHVAGHDLQSITGYRSHWFSAANDEGTPFDITKSGGYITDYSQISQEFRISSEKGKFVDYLAGLYFLSTDNDSISRTRYGNDAGAFQASDALYNSLATTGSGQTILKDSLNFAYKGTQTYVKNKSAALFAQADWHLSDPLTLNTGVRFSHEDRETSQGVLLLDPGVGSDFTTAFGNSSSTKAIAKGGAAAADRLAARYFGSTWANLSTAQQNQLLSGAQVRNGTLTPASLYPVTDAPAWEGNIKSWNASLTNKFNDTVSAYGTLQYGEKGGMSQFAVNGTTSTVDKEQTNGYELGLRLNLLNNTLTINSDIFLNDIKNFQTTVNIPDPIGTAAFLASNPSVSLADAQQFQSVVGNLPGVRVKGLEIDAAYTGLQNLTLSLSAAYNDAYYSKDTYLAKPNEVDSTGKVFQKYYNAKGSVLNSAPKFTANLAADYKVQVFGDKVFHTSADYKFTSSYATSPSSYDVYDAYGLLDLGVGIGRKDGLFDVSVVVKNLLNTSYHTDGWNSYTPNIPRWFGVTFKSKL</sequence>
<feature type="region of interest" description="Disordered" evidence="13">
    <location>
        <begin position="64"/>
        <end position="97"/>
    </location>
</feature>
<accession>A0A345P4X3</accession>
<dbReference type="OrthoDB" id="127311at2"/>
<dbReference type="AlphaFoldDB" id="A0A345P4X3"/>
<keyword evidence="8 12" id="KW-0798">TonB box</keyword>
<dbReference type="RefSeq" id="WP_114898442.1">
    <property type="nucleotide sequence ID" value="NZ_CP031222.1"/>
</dbReference>
<dbReference type="Pfam" id="PF00593">
    <property type="entry name" value="TonB_dep_Rec_b-barrel"/>
    <property type="match status" value="1"/>
</dbReference>
<evidence type="ECO:0000256" key="5">
    <source>
        <dbReference type="ARBA" id="ARBA00022692"/>
    </source>
</evidence>
<evidence type="ECO:0000256" key="10">
    <source>
        <dbReference type="ARBA" id="ARBA00023237"/>
    </source>
</evidence>
<dbReference type="PANTHER" id="PTHR32552">
    <property type="entry name" value="FERRICHROME IRON RECEPTOR-RELATED"/>
    <property type="match status" value="1"/>
</dbReference>
<evidence type="ECO:0000256" key="1">
    <source>
        <dbReference type="ARBA" id="ARBA00004571"/>
    </source>
</evidence>
<organism evidence="17 18">
    <name type="scientific">Aquirhabdus parva</name>
    <dbReference type="NCBI Taxonomy" id="2283318"/>
    <lineage>
        <taxon>Bacteria</taxon>
        <taxon>Pseudomonadati</taxon>
        <taxon>Pseudomonadota</taxon>
        <taxon>Gammaproteobacteria</taxon>
        <taxon>Moraxellales</taxon>
        <taxon>Moraxellaceae</taxon>
        <taxon>Aquirhabdus</taxon>
    </lineage>
</organism>
<keyword evidence="10 11" id="KW-0998">Cell outer membrane</keyword>
<evidence type="ECO:0000313" key="17">
    <source>
        <dbReference type="EMBL" id="AXI02332.1"/>
    </source>
</evidence>
<evidence type="ECO:0000256" key="6">
    <source>
        <dbReference type="ARBA" id="ARBA00023004"/>
    </source>
</evidence>
<keyword evidence="9 11" id="KW-0472">Membrane</keyword>
<feature type="chain" id="PRO_5016616354" description="TonB-dependent receptor" evidence="14">
    <location>
        <begin position="44"/>
        <end position="930"/>
    </location>
</feature>
<keyword evidence="18" id="KW-1185">Reference proteome</keyword>
<dbReference type="InterPro" id="IPR036942">
    <property type="entry name" value="Beta-barrel_TonB_sf"/>
</dbReference>